<feature type="transmembrane region" description="Helical" evidence="2">
    <location>
        <begin position="52"/>
        <end position="69"/>
    </location>
</feature>
<dbReference type="EMBL" id="JYFN01000033">
    <property type="protein sequence ID" value="KJE21693.1"/>
    <property type="molecule type" value="Genomic_DNA"/>
</dbReference>
<feature type="region of interest" description="Disordered" evidence="1">
    <location>
        <begin position="1"/>
        <end position="29"/>
    </location>
</feature>
<keyword evidence="4" id="KW-1185">Reference proteome</keyword>
<sequence length="668" mass="69699">MTSSEISSTGTPRRGAPKTSSPRTAAAGAYPMVTPAGQRQLSTADARDRGRLVPLAVALGYLILSVWIFRASWRHLGEVTYGGNDAYLFSWFLGWTPHAFGSGLDPFLTHRINSPAGANILWSTPVLLLGLLAAPITLLGGPVTTLTVLLTLAPVVSGLALFWVLRRWVRDGPAALAGLLYGFGPYLIGSSYGHLHLAFAPFPPLVLLLLDDLVVRGRSPRRTGILLGLAAAAQALIGEEILATSALTAAVGLVVLTVRNRAVARERLGPVLRGLATAALVAAALLAWPLGVQFFGGQRVHGSIQPSGIAVTDLWSFVTPTPLQEIAPDLALRHSLRFTGNAVEVGGYLGIPLILLALAAAVRARRHPLVGVLAPVGLVMAVLSLGDHLHVDGRATAIPLPWLVLERVPVLHNALPSRFALYVMMCAAALTAVGLDQMAERGRRATDAAGVPPVDGTFPDLYSPIAGRGRHQAAGRLGQAGGSRPAEKAGQAGRAAGWRVRLARSGTALVTAGALATLVPAPLLTTPAHTPAFFTGDGVRQIPADATALVVPYPHPQQAQAMLWQAEADFRFVMPGCYCTVPGPTGRASFHGPGDALTSALIDIDNGTTTAAAVSGSPQVRDAYERLSPDAVVLGPARQPAELRALLGSLVGHPPRHVGGVDLWLPAG</sequence>
<feature type="region of interest" description="Disordered" evidence="1">
    <location>
        <begin position="473"/>
        <end position="492"/>
    </location>
</feature>
<feature type="transmembrane region" description="Helical" evidence="2">
    <location>
        <begin position="120"/>
        <end position="140"/>
    </location>
</feature>
<reference evidence="3 4" key="2">
    <citation type="journal article" date="2016" name="Genome Announc.">
        <title>Permanent Draft Genome Sequences for Two Variants of Frankia sp. Strain CpI1, the First Frankia Strain Isolated from Root Nodules of Comptonia peregrina.</title>
        <authorList>
            <person name="Oshone R."/>
            <person name="Hurst S.G.IV."/>
            <person name="Abebe-Akele F."/>
            <person name="Simpson S."/>
            <person name="Morris K."/>
            <person name="Thomas W.K."/>
            <person name="Tisa L.S."/>
        </authorList>
    </citation>
    <scope>NUCLEOTIDE SEQUENCE [LARGE SCALE GENOMIC DNA]</scope>
    <source>
        <strain evidence="4">CpI1-S</strain>
    </source>
</reference>
<dbReference type="OrthoDB" id="2369748at2"/>
<protein>
    <submittedName>
        <fullName evidence="3">Uncharacterized protein</fullName>
    </submittedName>
</protein>
<keyword evidence="2" id="KW-1133">Transmembrane helix</keyword>
<feature type="transmembrane region" description="Helical" evidence="2">
    <location>
        <begin position="271"/>
        <end position="290"/>
    </location>
</feature>
<evidence type="ECO:0000313" key="3">
    <source>
        <dbReference type="EMBL" id="KJE21693.1"/>
    </source>
</evidence>
<dbReference type="AlphaFoldDB" id="A0A0D8BBL7"/>
<feature type="transmembrane region" description="Helical" evidence="2">
    <location>
        <begin position="89"/>
        <end position="108"/>
    </location>
</feature>
<reference evidence="4" key="1">
    <citation type="submission" date="2015-02" db="EMBL/GenBank/DDBJ databases">
        <title>Draft Genome of Frankia sp. CpI1-S.</title>
        <authorList>
            <person name="Oshone R.T."/>
            <person name="Ngom M."/>
            <person name="Ghodhbane-Gtari F."/>
            <person name="Gtari M."/>
            <person name="Morris K."/>
            <person name="Thomas K."/>
            <person name="Sen A."/>
            <person name="Tisa L.S."/>
        </authorList>
    </citation>
    <scope>NUCLEOTIDE SEQUENCE [LARGE SCALE GENOMIC DNA]</scope>
    <source>
        <strain evidence="4">CpI1-S</strain>
    </source>
</reference>
<gene>
    <name evidence="3" type="ORF">FF36_04028</name>
</gene>
<dbReference type="PATRIC" id="fig|1502723.3.peg.3728"/>
<proteinExistence type="predicted"/>
<feature type="transmembrane region" description="Helical" evidence="2">
    <location>
        <begin position="243"/>
        <end position="259"/>
    </location>
</feature>
<evidence type="ECO:0000256" key="2">
    <source>
        <dbReference type="SAM" id="Phobius"/>
    </source>
</evidence>
<keyword evidence="2" id="KW-0812">Transmembrane</keyword>
<feature type="transmembrane region" description="Helical" evidence="2">
    <location>
        <begin position="369"/>
        <end position="386"/>
    </location>
</feature>
<feature type="transmembrane region" description="Helical" evidence="2">
    <location>
        <begin position="146"/>
        <end position="165"/>
    </location>
</feature>
<accession>A0A0D8BBL7</accession>
<evidence type="ECO:0000313" key="4">
    <source>
        <dbReference type="Proteomes" id="UP000032545"/>
    </source>
</evidence>
<feature type="transmembrane region" description="Helical" evidence="2">
    <location>
        <begin position="345"/>
        <end position="362"/>
    </location>
</feature>
<feature type="transmembrane region" description="Helical" evidence="2">
    <location>
        <begin position="419"/>
        <end position="435"/>
    </location>
</feature>
<organism evidence="3 4">
    <name type="scientific">Frankia torreyi</name>
    <dbReference type="NCBI Taxonomy" id="1856"/>
    <lineage>
        <taxon>Bacteria</taxon>
        <taxon>Bacillati</taxon>
        <taxon>Actinomycetota</taxon>
        <taxon>Actinomycetes</taxon>
        <taxon>Frankiales</taxon>
        <taxon>Frankiaceae</taxon>
        <taxon>Frankia</taxon>
    </lineage>
</organism>
<name>A0A0D8BBL7_9ACTN</name>
<comment type="caution">
    <text evidence="3">The sequence shown here is derived from an EMBL/GenBank/DDBJ whole genome shotgun (WGS) entry which is preliminary data.</text>
</comment>
<dbReference type="Proteomes" id="UP000032545">
    <property type="component" value="Unassembled WGS sequence"/>
</dbReference>
<feature type="compositionally biased region" description="Polar residues" evidence="1">
    <location>
        <begin position="1"/>
        <end position="11"/>
    </location>
</feature>
<keyword evidence="2" id="KW-0472">Membrane</keyword>
<dbReference type="RefSeq" id="WP_044886580.1">
    <property type="nucleotide sequence ID" value="NZ_JYFN01000033.1"/>
</dbReference>
<evidence type="ECO:0000256" key="1">
    <source>
        <dbReference type="SAM" id="MobiDB-lite"/>
    </source>
</evidence>